<evidence type="ECO:0000259" key="1">
    <source>
        <dbReference type="Pfam" id="PF00108"/>
    </source>
</evidence>
<dbReference type="PANTHER" id="PTHR42870">
    <property type="entry name" value="ACETYL-COA C-ACETYLTRANSFERASE"/>
    <property type="match status" value="1"/>
</dbReference>
<dbReference type="InterPro" id="IPR016039">
    <property type="entry name" value="Thiolase-like"/>
</dbReference>
<dbReference type="SUPFAM" id="SSF53901">
    <property type="entry name" value="Thiolase-like"/>
    <property type="match status" value="2"/>
</dbReference>
<accession>A0ABY4KZL5</accession>
<feature type="domain" description="Thiolase C-terminal" evidence="2">
    <location>
        <begin position="257"/>
        <end position="380"/>
    </location>
</feature>
<dbReference type="InterPro" id="IPR002155">
    <property type="entry name" value="Thiolase"/>
</dbReference>
<proteinExistence type="predicted"/>
<sequence length="383" mass="40099">MSVDGVAVVGVGIHRFGRIEGVSGRGMGAHAVREALADAGLAWEDVQCAFGGSYSSGDADSLVSDLGLTGVPFVNVANGCGTGGSALLAARNAILSGQCDTAVAVGFDKHPPGAFNEDPANLGLGAWYGQTGMMLTTQFFAMKIQRYMSEYGISHATLSRVAAKAFRNGSLNPYAWRRRPLSVEQIAAAPMINYPLTQYMFCSPGEGAVALVLTRADRAGDFPAPPVYLRAVEFRSRRFGSFEVYSPWLSPQRAEGPTVEAARAAFEAAGIGPEEIDVAQVQDTESGAEIMHMAETGLCAHGEQEQLIAQGATEIGGRLPVNTDGGVLANGEPIGASGLRQVHEVVLQLRGSAGRRQVPSGPRTGFTHVYGAPGISVCTVLSR</sequence>
<reference evidence="3 4" key="1">
    <citation type="submission" date="2020-04" db="EMBL/GenBank/DDBJ databases">
        <title>Thermobifida alba genome sequencing and assembly.</title>
        <authorList>
            <person name="Luzics S."/>
            <person name="Horvath B."/>
            <person name="Nagy I."/>
            <person name="Toth A."/>
            <person name="Nagy I."/>
            <person name="Kukolya J."/>
        </authorList>
    </citation>
    <scope>NUCLEOTIDE SEQUENCE [LARGE SCALE GENOMIC DNA]</scope>
    <source>
        <strain evidence="3 4">DSM 43795</strain>
    </source>
</reference>
<dbReference type="Pfam" id="PF00108">
    <property type="entry name" value="Thiolase_N"/>
    <property type="match status" value="1"/>
</dbReference>
<organism evidence="3 4">
    <name type="scientific">Thermobifida alba</name>
    <name type="common">Thermomonospora alba</name>
    <dbReference type="NCBI Taxonomy" id="53522"/>
    <lineage>
        <taxon>Bacteria</taxon>
        <taxon>Bacillati</taxon>
        <taxon>Actinomycetota</taxon>
        <taxon>Actinomycetes</taxon>
        <taxon>Streptosporangiales</taxon>
        <taxon>Nocardiopsidaceae</taxon>
        <taxon>Thermobifida</taxon>
    </lineage>
</organism>
<evidence type="ECO:0000259" key="2">
    <source>
        <dbReference type="Pfam" id="PF22691"/>
    </source>
</evidence>
<dbReference type="Pfam" id="PF22691">
    <property type="entry name" value="Thiolase_C_1"/>
    <property type="match status" value="1"/>
</dbReference>
<dbReference type="RefSeq" id="WP_344983976.1">
    <property type="nucleotide sequence ID" value="NZ_BAABEB010000012.1"/>
</dbReference>
<dbReference type="InterPro" id="IPR020616">
    <property type="entry name" value="Thiolase_N"/>
</dbReference>
<dbReference type="EMBL" id="CP051627">
    <property type="protein sequence ID" value="UPT20500.1"/>
    <property type="molecule type" value="Genomic_DNA"/>
</dbReference>
<dbReference type="PIRSF" id="PIRSF000429">
    <property type="entry name" value="Ac-CoA_Ac_transf"/>
    <property type="match status" value="1"/>
</dbReference>
<evidence type="ECO:0000313" key="3">
    <source>
        <dbReference type="EMBL" id="UPT20500.1"/>
    </source>
</evidence>
<dbReference type="CDD" id="cd00829">
    <property type="entry name" value="SCP-x_thiolase"/>
    <property type="match status" value="1"/>
</dbReference>
<protein>
    <submittedName>
        <fullName evidence="3">Thiolase family protein</fullName>
    </submittedName>
</protein>
<dbReference type="Proteomes" id="UP000832041">
    <property type="component" value="Chromosome"/>
</dbReference>
<keyword evidence="4" id="KW-1185">Reference proteome</keyword>
<name>A0ABY4KZL5_THEAE</name>
<gene>
    <name evidence="3" type="ORF">FOF52_05535</name>
</gene>
<feature type="domain" description="Thiolase N-terminal" evidence="1">
    <location>
        <begin position="13"/>
        <end position="174"/>
    </location>
</feature>
<dbReference type="Gene3D" id="3.40.47.10">
    <property type="match status" value="1"/>
</dbReference>
<evidence type="ECO:0000313" key="4">
    <source>
        <dbReference type="Proteomes" id="UP000832041"/>
    </source>
</evidence>
<dbReference type="InterPro" id="IPR055140">
    <property type="entry name" value="Thiolase_C_2"/>
</dbReference>
<dbReference type="PANTHER" id="PTHR42870:SF1">
    <property type="entry name" value="NON-SPECIFIC LIPID-TRANSFER PROTEIN-LIKE 2"/>
    <property type="match status" value="1"/>
</dbReference>